<gene>
    <name evidence="6" type="ORF">GCM10011494_19110</name>
</gene>
<dbReference type="Gene3D" id="3.90.700.10">
    <property type="entry name" value="Succinate dehydrogenase/fumarate reductase flavoprotein, catalytic domain"/>
    <property type="match status" value="1"/>
</dbReference>
<dbReference type="SUPFAM" id="SSF56425">
    <property type="entry name" value="Succinate dehydrogenase/fumarate reductase flavoprotein, catalytic domain"/>
    <property type="match status" value="1"/>
</dbReference>
<keyword evidence="4" id="KW-0560">Oxidoreductase</keyword>
<proteinExistence type="predicted"/>
<dbReference type="PANTHER" id="PTHR43400:SF10">
    <property type="entry name" value="3-OXOSTEROID 1-DEHYDROGENASE"/>
    <property type="match status" value="1"/>
</dbReference>
<comment type="caution">
    <text evidence="6">The sequence shown here is derived from an EMBL/GenBank/DDBJ whole genome shotgun (WGS) entry which is preliminary data.</text>
</comment>
<dbReference type="InterPro" id="IPR027477">
    <property type="entry name" value="Succ_DH/fumarate_Rdtase_cat_sf"/>
</dbReference>
<sequence length="570" mass="60750">MGLTEVAIEEVDLVVVGSGAGGLVAALRAHADGLRVVVLEKQSQVGGSTAMSGGQIWAPANPVQQAAGVSDSPEEALQYLRALEDGNGGAGATQERQRAYVNSVSEVVTFLQDAGVRWRHCDNRSDYYDELPGGKAGGRSLEVDLFDGGRLGTWLPRLQGSGYRYPMRGTELRHILLAQAALSGKVALVRLAFRMALQRVLGKTWLGAGAGMQSYILLACLHRKIPILPDTEVTDLIMEDGRVAGVRARRVGRTTRISAKRGVLLCAGGFSRNNAMRKRHQPDGGSADFTIANPGDTGEVIEQAVALGAAVDVMDEAWWVPMSKDPSGKPLIHVADLAKPGVILVDQEGHRFVNESGSYMEIGRRMVERNKSVAAIPSWAILDHRARAHYAWGGLLSFQTPKSWKQGGYFKTAKTIEALAAQCKVPAATLRQTVDRFNGFAATGSDADFRRGDRHYDRYYADSTHSPNPCLAPIDKAPFYATPIQLGDVGTAGGLVADELGRVKRADGSIIPGLFAAGNCTAPVFGRHYPGAGASIGASAVFGYIVARHLSGANAPIGERFEPIAVNDAS</sequence>
<name>A0A916TSA0_9SPHN</name>
<dbReference type="InterPro" id="IPR050315">
    <property type="entry name" value="FAD-oxidoreductase_2"/>
</dbReference>
<dbReference type="InterPro" id="IPR003953">
    <property type="entry name" value="FAD-dep_OxRdtase_2_FAD-bd"/>
</dbReference>
<reference evidence="6" key="1">
    <citation type="journal article" date="2014" name="Int. J. Syst. Evol. Microbiol.">
        <title>Complete genome sequence of Corynebacterium casei LMG S-19264T (=DSM 44701T), isolated from a smear-ripened cheese.</title>
        <authorList>
            <consortium name="US DOE Joint Genome Institute (JGI-PGF)"/>
            <person name="Walter F."/>
            <person name="Albersmeier A."/>
            <person name="Kalinowski J."/>
            <person name="Ruckert C."/>
        </authorList>
    </citation>
    <scope>NUCLEOTIDE SEQUENCE</scope>
    <source>
        <strain evidence="6">CGMCC 1.15095</strain>
    </source>
</reference>
<accession>A0A916TSA0</accession>
<dbReference type="InterPro" id="IPR036188">
    <property type="entry name" value="FAD/NAD-bd_sf"/>
</dbReference>
<evidence type="ECO:0000256" key="1">
    <source>
        <dbReference type="ARBA" id="ARBA00001974"/>
    </source>
</evidence>
<evidence type="ECO:0000313" key="6">
    <source>
        <dbReference type="EMBL" id="GGC00733.1"/>
    </source>
</evidence>
<dbReference type="SUPFAM" id="SSF51905">
    <property type="entry name" value="FAD/NAD(P)-binding domain"/>
    <property type="match status" value="1"/>
</dbReference>
<evidence type="ECO:0000313" key="7">
    <source>
        <dbReference type="Proteomes" id="UP000608154"/>
    </source>
</evidence>
<dbReference type="Gene3D" id="3.50.50.60">
    <property type="entry name" value="FAD/NAD(P)-binding domain"/>
    <property type="match status" value="2"/>
</dbReference>
<organism evidence="6 7">
    <name type="scientific">Novosphingobium endophyticum</name>
    <dbReference type="NCBI Taxonomy" id="1955250"/>
    <lineage>
        <taxon>Bacteria</taxon>
        <taxon>Pseudomonadati</taxon>
        <taxon>Pseudomonadota</taxon>
        <taxon>Alphaproteobacteria</taxon>
        <taxon>Sphingomonadales</taxon>
        <taxon>Sphingomonadaceae</taxon>
        <taxon>Novosphingobium</taxon>
    </lineage>
</organism>
<dbReference type="EMBL" id="BMHK01000010">
    <property type="protein sequence ID" value="GGC00733.1"/>
    <property type="molecule type" value="Genomic_DNA"/>
</dbReference>
<keyword evidence="3" id="KW-0274">FAD</keyword>
<dbReference type="Proteomes" id="UP000608154">
    <property type="component" value="Unassembled WGS sequence"/>
</dbReference>
<evidence type="ECO:0000256" key="2">
    <source>
        <dbReference type="ARBA" id="ARBA00022630"/>
    </source>
</evidence>
<protein>
    <submittedName>
        <fullName evidence="6">3-ketosteroid-delta-1-dehydrogenase</fullName>
    </submittedName>
</protein>
<comment type="cofactor">
    <cofactor evidence="1">
        <name>FAD</name>
        <dbReference type="ChEBI" id="CHEBI:57692"/>
    </cofactor>
</comment>
<keyword evidence="7" id="KW-1185">Reference proteome</keyword>
<keyword evidence="2" id="KW-0285">Flavoprotein</keyword>
<dbReference type="PANTHER" id="PTHR43400">
    <property type="entry name" value="FUMARATE REDUCTASE"/>
    <property type="match status" value="1"/>
</dbReference>
<reference evidence="6" key="2">
    <citation type="submission" date="2020-09" db="EMBL/GenBank/DDBJ databases">
        <authorList>
            <person name="Sun Q."/>
            <person name="Zhou Y."/>
        </authorList>
    </citation>
    <scope>NUCLEOTIDE SEQUENCE</scope>
    <source>
        <strain evidence="6">CGMCC 1.15095</strain>
    </source>
</reference>
<feature type="domain" description="FAD-dependent oxidoreductase 2 FAD-binding" evidence="5">
    <location>
        <begin position="12"/>
        <end position="536"/>
    </location>
</feature>
<dbReference type="GO" id="GO:0008202">
    <property type="term" value="P:steroid metabolic process"/>
    <property type="evidence" value="ECO:0007669"/>
    <property type="project" value="UniProtKB-ARBA"/>
</dbReference>
<dbReference type="AlphaFoldDB" id="A0A916TSA0"/>
<dbReference type="GO" id="GO:0016491">
    <property type="term" value="F:oxidoreductase activity"/>
    <property type="evidence" value="ECO:0007669"/>
    <property type="project" value="UniProtKB-KW"/>
</dbReference>
<dbReference type="Pfam" id="PF00890">
    <property type="entry name" value="FAD_binding_2"/>
    <property type="match status" value="1"/>
</dbReference>
<evidence type="ECO:0000259" key="5">
    <source>
        <dbReference type="Pfam" id="PF00890"/>
    </source>
</evidence>
<evidence type="ECO:0000256" key="3">
    <source>
        <dbReference type="ARBA" id="ARBA00022827"/>
    </source>
</evidence>
<evidence type="ECO:0000256" key="4">
    <source>
        <dbReference type="ARBA" id="ARBA00023002"/>
    </source>
</evidence>